<dbReference type="InterPro" id="IPR029068">
    <property type="entry name" value="Glyas_Bleomycin-R_OHBP_Dase"/>
</dbReference>
<accession>A0AA94XTH5</accession>
<dbReference type="SUPFAM" id="SSF54593">
    <property type="entry name" value="Glyoxalase/Bleomycin resistance protein/Dihydroxybiphenyl dioxygenase"/>
    <property type="match status" value="1"/>
</dbReference>
<reference evidence="2" key="1">
    <citation type="journal article" date="2022" name="Pest Manag. Sci.">
        <title>Glutamicibacter halophytocola-mediated host fitness of potato tuber moth on Solanaceae crops.</title>
        <authorList>
            <person name="Wang W."/>
            <person name="Xiao G."/>
            <person name="Du G."/>
            <person name="Chang L."/>
            <person name="Yang Y."/>
            <person name="Ye J."/>
            <person name="Chen B."/>
        </authorList>
    </citation>
    <scope>NUCLEOTIDE SEQUENCE</scope>
    <source>
        <strain evidence="2">S2</strain>
    </source>
</reference>
<dbReference type="InterPro" id="IPR004360">
    <property type="entry name" value="Glyas_Fos-R_dOase_dom"/>
</dbReference>
<protein>
    <submittedName>
        <fullName evidence="2">VOC family protein</fullName>
    </submittedName>
</protein>
<sequence>MKLHHVQVSMPQGQEAEARRFYAQALGLHEVDKPEALAGRGGCWFRAYDGDVIVAEIHLGVEEPFLPARKAHPGLVCDSLAELEATAHRIKSGGFEISWAERESFEGYIRFHARDGFGNRIEIMAPSTSPNSPDSEVHDNQ</sequence>
<dbReference type="KEGG" id="gar:AOZ07_11320"/>
<dbReference type="InterPro" id="IPR037523">
    <property type="entry name" value="VOC_core"/>
</dbReference>
<dbReference type="PANTHER" id="PTHR39175">
    <property type="entry name" value="FAMILY PROTEIN, PUTATIVE (AFU_ORTHOLOGUE AFUA_3G15060)-RELATED"/>
    <property type="match status" value="1"/>
</dbReference>
<dbReference type="Gene3D" id="3.10.180.10">
    <property type="entry name" value="2,3-Dihydroxybiphenyl 1,2-Dioxygenase, domain 1"/>
    <property type="match status" value="1"/>
</dbReference>
<evidence type="ECO:0000313" key="2">
    <source>
        <dbReference type="EMBL" id="UUX57887.1"/>
    </source>
</evidence>
<name>A0AA94XTH5_9MICC</name>
<dbReference type="AlphaFoldDB" id="A0AA94XTH5"/>
<organism evidence="2 3">
    <name type="scientific">Glutamicibacter halophytocola</name>
    <dbReference type="NCBI Taxonomy" id="1933880"/>
    <lineage>
        <taxon>Bacteria</taxon>
        <taxon>Bacillati</taxon>
        <taxon>Actinomycetota</taxon>
        <taxon>Actinomycetes</taxon>
        <taxon>Micrococcales</taxon>
        <taxon>Micrococcaceae</taxon>
        <taxon>Glutamicibacter</taxon>
    </lineage>
</organism>
<feature type="domain" description="VOC" evidence="1">
    <location>
        <begin position="2"/>
        <end position="126"/>
    </location>
</feature>
<dbReference type="PROSITE" id="PS51819">
    <property type="entry name" value="VOC"/>
    <property type="match status" value="1"/>
</dbReference>
<gene>
    <name evidence="2" type="ORF">NUH22_11250</name>
</gene>
<proteinExistence type="predicted"/>
<evidence type="ECO:0000313" key="3">
    <source>
        <dbReference type="Proteomes" id="UP001060018"/>
    </source>
</evidence>
<dbReference type="Pfam" id="PF00903">
    <property type="entry name" value="Glyoxalase"/>
    <property type="match status" value="1"/>
</dbReference>
<dbReference type="EMBL" id="CP102487">
    <property type="protein sequence ID" value="UUX57887.1"/>
    <property type="molecule type" value="Genomic_DNA"/>
</dbReference>
<dbReference type="Proteomes" id="UP001060018">
    <property type="component" value="Chromosome"/>
</dbReference>
<evidence type="ECO:0000259" key="1">
    <source>
        <dbReference type="PROSITE" id="PS51819"/>
    </source>
</evidence>
<dbReference type="PANTHER" id="PTHR39175:SF1">
    <property type="entry name" value="FAMILY PROTEIN, PUTATIVE (AFU_ORTHOLOGUE AFUA_3G15060)-RELATED"/>
    <property type="match status" value="1"/>
</dbReference>
<dbReference type="RefSeq" id="WP_060702093.1">
    <property type="nucleotide sequence ID" value="NZ_CP012750.1"/>
</dbReference>